<dbReference type="GO" id="GO:0016757">
    <property type="term" value="F:glycosyltransferase activity"/>
    <property type="evidence" value="ECO:0007669"/>
    <property type="project" value="UniProtKB-ARBA"/>
</dbReference>
<name>A0A916JYW8_9BACL</name>
<dbReference type="Pfam" id="PF00535">
    <property type="entry name" value="Glycos_transf_2"/>
    <property type="match status" value="1"/>
</dbReference>
<evidence type="ECO:0000313" key="4">
    <source>
        <dbReference type="Proteomes" id="UP000693672"/>
    </source>
</evidence>
<accession>A0A916JYW8</accession>
<dbReference type="RefSeq" id="WP_218091396.1">
    <property type="nucleotide sequence ID" value="NZ_CAJVAS010000005.1"/>
</dbReference>
<protein>
    <recommendedName>
        <fullName evidence="2">Glycosyltransferase 2-like domain-containing protein</fullName>
    </recommendedName>
</protein>
<dbReference type="InterPro" id="IPR001173">
    <property type="entry name" value="Glyco_trans_2-like"/>
</dbReference>
<dbReference type="EMBL" id="CAJVAS010000005">
    <property type="protein sequence ID" value="CAG7613299.1"/>
    <property type="molecule type" value="Genomic_DNA"/>
</dbReference>
<dbReference type="PANTHER" id="PTHR22916">
    <property type="entry name" value="GLYCOSYLTRANSFERASE"/>
    <property type="match status" value="1"/>
</dbReference>
<comment type="similarity">
    <text evidence="1">Belongs to the glycosyltransferase 2 family.</text>
</comment>
<evidence type="ECO:0000256" key="1">
    <source>
        <dbReference type="ARBA" id="ARBA00006739"/>
    </source>
</evidence>
<gene>
    <name evidence="3" type="ORF">PAESOLCIP111_01586</name>
</gene>
<evidence type="ECO:0000259" key="2">
    <source>
        <dbReference type="Pfam" id="PF00535"/>
    </source>
</evidence>
<reference evidence="3" key="1">
    <citation type="submission" date="2021-06" db="EMBL/GenBank/DDBJ databases">
        <authorList>
            <person name="Criscuolo A."/>
        </authorList>
    </citation>
    <scope>NUCLEOTIDE SEQUENCE</scope>
    <source>
        <strain evidence="3">CIP111600</strain>
    </source>
</reference>
<sequence>MGQKGLLTSVIIPTYNRSWGLVNAINSVLSQTYGNFELVIVDDQSDDDTTEVIQRYNDPRIKYFRNETRLGMVGNWGKGLNLARGELFSFLMDDDQLRPDFLSHRVEIMASDPSIVVTFSNYERIDREGNPLGANQKEMEKIVMDSYGLLRAAISRMWFVGASVYRTSLVKNCWDAVKNDDLVLDFSLNIQLSLIKHTKGVYLPDKDFLMMEHPGQNSKAKLGKVLEQTEGVLKRMCLDPNVPYKEKKLMKQELANWRVLWGREMLKHGDKAGAQKKLWKAIQTSPSLIYAWKTLVKSFIS</sequence>
<dbReference type="Proteomes" id="UP000693672">
    <property type="component" value="Unassembled WGS sequence"/>
</dbReference>
<keyword evidence="4" id="KW-1185">Reference proteome</keyword>
<dbReference type="AlphaFoldDB" id="A0A916JYW8"/>
<feature type="domain" description="Glycosyltransferase 2-like" evidence="2">
    <location>
        <begin position="9"/>
        <end position="130"/>
    </location>
</feature>
<proteinExistence type="inferred from homology"/>
<organism evidence="3 4">
    <name type="scientific">Paenibacillus solanacearum</name>
    <dbReference type="NCBI Taxonomy" id="2048548"/>
    <lineage>
        <taxon>Bacteria</taxon>
        <taxon>Bacillati</taxon>
        <taxon>Bacillota</taxon>
        <taxon>Bacilli</taxon>
        <taxon>Bacillales</taxon>
        <taxon>Paenibacillaceae</taxon>
        <taxon>Paenibacillus</taxon>
    </lineage>
</organism>
<dbReference type="PANTHER" id="PTHR22916:SF3">
    <property type="entry name" value="UDP-GLCNAC:BETAGAL BETA-1,3-N-ACETYLGLUCOSAMINYLTRANSFERASE-LIKE PROTEIN 1"/>
    <property type="match status" value="1"/>
</dbReference>
<comment type="caution">
    <text evidence="3">The sequence shown here is derived from an EMBL/GenBank/DDBJ whole genome shotgun (WGS) entry which is preliminary data.</text>
</comment>
<evidence type="ECO:0000313" key="3">
    <source>
        <dbReference type="EMBL" id="CAG7613299.1"/>
    </source>
</evidence>